<evidence type="ECO:0000313" key="3">
    <source>
        <dbReference type="Proteomes" id="UP001607302"/>
    </source>
</evidence>
<feature type="region of interest" description="Disordered" evidence="1">
    <location>
        <begin position="37"/>
        <end position="74"/>
    </location>
</feature>
<feature type="non-terminal residue" evidence="2">
    <location>
        <position position="1"/>
    </location>
</feature>
<proteinExistence type="predicted"/>
<feature type="region of interest" description="Disordered" evidence="1">
    <location>
        <begin position="87"/>
        <end position="127"/>
    </location>
</feature>
<feature type="compositionally biased region" description="Acidic residues" evidence="1">
    <location>
        <begin position="39"/>
        <end position="51"/>
    </location>
</feature>
<keyword evidence="3" id="KW-1185">Reference proteome</keyword>
<dbReference type="EMBL" id="JAUDFV010000105">
    <property type="protein sequence ID" value="KAL2731257.1"/>
    <property type="molecule type" value="Genomic_DNA"/>
</dbReference>
<feature type="compositionally biased region" description="Low complexity" evidence="1">
    <location>
        <begin position="102"/>
        <end position="127"/>
    </location>
</feature>
<evidence type="ECO:0000256" key="1">
    <source>
        <dbReference type="SAM" id="MobiDB-lite"/>
    </source>
</evidence>
<organism evidence="2 3">
    <name type="scientific">Vespula squamosa</name>
    <name type="common">Southern yellow jacket</name>
    <name type="synonym">Wasp</name>
    <dbReference type="NCBI Taxonomy" id="30214"/>
    <lineage>
        <taxon>Eukaryota</taxon>
        <taxon>Metazoa</taxon>
        <taxon>Ecdysozoa</taxon>
        <taxon>Arthropoda</taxon>
        <taxon>Hexapoda</taxon>
        <taxon>Insecta</taxon>
        <taxon>Pterygota</taxon>
        <taxon>Neoptera</taxon>
        <taxon>Endopterygota</taxon>
        <taxon>Hymenoptera</taxon>
        <taxon>Apocrita</taxon>
        <taxon>Aculeata</taxon>
        <taxon>Vespoidea</taxon>
        <taxon>Vespidae</taxon>
        <taxon>Vespinae</taxon>
        <taxon>Vespula</taxon>
    </lineage>
</organism>
<dbReference type="AlphaFoldDB" id="A0ABD2BES2"/>
<comment type="caution">
    <text evidence="2">The sequence shown here is derived from an EMBL/GenBank/DDBJ whole genome shotgun (WGS) entry which is preliminary data.</text>
</comment>
<sequence length="154" mass="17294">VHRMMSSLGNNRLDDRDESNLTKHGSVIIYKGKTIDATNNDEDDEDDEDSKDDLRFNSRLGLPERSEKSVAPDRDFLRRIDRSLREQKLISRSNEDSSGRCNSNSTSTSNSSSSNSNSNSNNSSSSKSSSILATILDLILVRYKRNSVLLSRYI</sequence>
<feature type="compositionally biased region" description="Basic and acidic residues" evidence="1">
    <location>
        <begin position="87"/>
        <end position="98"/>
    </location>
</feature>
<gene>
    <name evidence="2" type="ORF">V1478_004802</name>
</gene>
<reference evidence="2 3" key="1">
    <citation type="journal article" date="2024" name="Ann. Entomol. Soc. Am.">
        <title>Genomic analyses of the southern and eastern yellowjacket wasps (Hymenoptera: Vespidae) reveal evolutionary signatures of social life.</title>
        <authorList>
            <person name="Catto M.A."/>
            <person name="Caine P.B."/>
            <person name="Orr S.E."/>
            <person name="Hunt B.G."/>
            <person name="Goodisman M.A.D."/>
        </authorList>
    </citation>
    <scope>NUCLEOTIDE SEQUENCE [LARGE SCALE GENOMIC DNA]</scope>
    <source>
        <strain evidence="2">233</strain>
        <tissue evidence="2">Head and thorax</tissue>
    </source>
</reference>
<protein>
    <submittedName>
        <fullName evidence="2">Uncharacterized protein</fullName>
    </submittedName>
</protein>
<evidence type="ECO:0000313" key="2">
    <source>
        <dbReference type="EMBL" id="KAL2731257.1"/>
    </source>
</evidence>
<accession>A0ABD2BES2</accession>
<dbReference type="Proteomes" id="UP001607302">
    <property type="component" value="Unassembled WGS sequence"/>
</dbReference>
<feature type="compositionally biased region" description="Basic and acidic residues" evidence="1">
    <location>
        <begin position="52"/>
        <end position="74"/>
    </location>
</feature>
<name>A0ABD2BES2_VESSQ</name>